<name>A0A5J5GD28_9BACL</name>
<dbReference type="InterPro" id="IPR016259">
    <property type="entry name" value="Hygromycin-B_Kinase"/>
</dbReference>
<accession>A0A5J5GD28</accession>
<evidence type="ECO:0000259" key="1">
    <source>
        <dbReference type="Pfam" id="PF01636"/>
    </source>
</evidence>
<evidence type="ECO:0000313" key="2">
    <source>
        <dbReference type="EMBL" id="KAA9005838.1"/>
    </source>
</evidence>
<dbReference type="OrthoDB" id="9812495at2"/>
<evidence type="ECO:0000313" key="3">
    <source>
        <dbReference type="Proteomes" id="UP000367750"/>
    </source>
</evidence>
<organism evidence="2 3">
    <name type="scientific">Paenibacillus spiritus</name>
    <dbReference type="NCBI Taxonomy" id="2496557"/>
    <lineage>
        <taxon>Bacteria</taxon>
        <taxon>Bacillati</taxon>
        <taxon>Bacillota</taxon>
        <taxon>Bacilli</taxon>
        <taxon>Bacillales</taxon>
        <taxon>Paenibacillaceae</taxon>
        <taxon>Paenibacillus</taxon>
    </lineage>
</organism>
<dbReference type="Proteomes" id="UP000367750">
    <property type="component" value="Unassembled WGS sequence"/>
</dbReference>
<dbReference type="SUPFAM" id="SSF56112">
    <property type="entry name" value="Protein kinase-like (PK-like)"/>
    <property type="match status" value="1"/>
</dbReference>
<sequence>MEERIGVIRSADRLEEQGGTSEVTRLVTGQGVYLLKSVTDHRYREWLAEEAKVLKAYGGRPGVPLPRYAGYFESADGSHLLMTFEPGITVTAALRNAGTPEEKEGLIRSFGRLLQKLHELPWEAVGPDHSGPEADSGDWLSGRLERAGDYVGQGVTEGSPDLLVRLERNRPVSVRSALIHGDCTTDNVLVSGGEACLWIDAAGMAIGDPRYDETLAIRTFRDPAYLSAFYEGYTRYRVSGTEREYFENLYEFF</sequence>
<dbReference type="Gene3D" id="3.90.1200.10">
    <property type="match status" value="1"/>
</dbReference>
<reference evidence="2 3" key="1">
    <citation type="submission" date="2019-09" db="EMBL/GenBank/DDBJ databases">
        <title>Bacillus ochoae sp. nov., Paenibacillus whitsoniae sp. nov., Paenibacillus spiritus sp. nov. Isolated from the Mars Exploration Rover during spacecraft assembly.</title>
        <authorList>
            <person name="Seuylemezian A."/>
            <person name="Vaishampayan P."/>
        </authorList>
    </citation>
    <scope>NUCLEOTIDE SEQUENCE [LARGE SCALE GENOMIC DNA]</scope>
    <source>
        <strain evidence="2 3">MER_111</strain>
    </source>
</reference>
<dbReference type="PANTHER" id="PTHR21310">
    <property type="entry name" value="AMINOGLYCOSIDE PHOSPHOTRANSFERASE-RELATED-RELATED"/>
    <property type="match status" value="1"/>
</dbReference>
<dbReference type="InterPro" id="IPR051678">
    <property type="entry name" value="AGP_Transferase"/>
</dbReference>
<protein>
    <submittedName>
        <fullName evidence="2">Phosphotransferase</fullName>
    </submittedName>
</protein>
<dbReference type="InterPro" id="IPR011009">
    <property type="entry name" value="Kinase-like_dom_sf"/>
</dbReference>
<proteinExistence type="predicted"/>
<dbReference type="InterPro" id="IPR002575">
    <property type="entry name" value="Aminoglycoside_PTrfase"/>
</dbReference>
<dbReference type="EMBL" id="VYKK01000007">
    <property type="protein sequence ID" value="KAA9005838.1"/>
    <property type="molecule type" value="Genomic_DNA"/>
</dbReference>
<dbReference type="GO" id="GO:0016740">
    <property type="term" value="F:transferase activity"/>
    <property type="evidence" value="ECO:0007669"/>
    <property type="project" value="UniProtKB-KW"/>
</dbReference>
<gene>
    <name evidence="2" type="ORF">F4V43_07100</name>
</gene>
<dbReference type="PIRSF" id="PIRSF000707">
    <property type="entry name" value="Hygromycin-B_kinase"/>
    <property type="match status" value="1"/>
</dbReference>
<dbReference type="RefSeq" id="WP_150457539.1">
    <property type="nucleotide sequence ID" value="NZ_VYKK01000007.1"/>
</dbReference>
<feature type="domain" description="Aminoglycoside phosphotransferase" evidence="1">
    <location>
        <begin position="19"/>
        <end position="234"/>
    </location>
</feature>
<dbReference type="AlphaFoldDB" id="A0A5J5GD28"/>
<keyword evidence="2" id="KW-0808">Transferase</keyword>
<keyword evidence="3" id="KW-1185">Reference proteome</keyword>
<dbReference type="Pfam" id="PF01636">
    <property type="entry name" value="APH"/>
    <property type="match status" value="1"/>
</dbReference>
<comment type="caution">
    <text evidence="2">The sequence shown here is derived from an EMBL/GenBank/DDBJ whole genome shotgun (WGS) entry which is preliminary data.</text>
</comment>